<dbReference type="EMBL" id="KX397368">
    <property type="protein sequence ID" value="ANZ49127.1"/>
    <property type="molecule type" value="Genomic_DNA"/>
</dbReference>
<dbReference type="KEGG" id="vg:29069167"/>
<dbReference type="OrthoDB" id="9090at10239"/>
<name>A0A1B2ICX3_9CAUD</name>
<dbReference type="RefSeq" id="YP_009293013.1">
    <property type="nucleotide sequence ID" value="NC_031127.1"/>
</dbReference>
<dbReference type="GeneID" id="29069167"/>
<reference evidence="2" key="1">
    <citation type="submission" date="2016-06" db="EMBL/GenBank/DDBJ databases">
        <authorList>
            <person name="Berg J.A."/>
            <person name="Grossarth S.E."/>
            <person name="Jarvis T.M."/>
            <person name="Merrill B.D."/>
            <person name="Breakwell D.P."/>
            <person name="Hope S."/>
            <person name="Grose J.H."/>
        </authorList>
    </citation>
    <scope>NUCLEOTIDE SEQUENCE [LARGE SCALE GENOMIC DNA]</scope>
</reference>
<sequence length="281" mass="32763">MRTPISVDRVFGNYQMSIATSLAMEGLLHTGEYADWKGKLPIHEYQEIYLNLRTLFRNAFYAFEDNRERLTAEVLRTCVEEDIEQFTATAAAVAPTVVCVPYICLYKSANKQFPLAKFRNALGGDETMTPNQAFFNSVEQDLYHMLTNEETGMENLLAFDVFPKNNKDTLLLTHYPADLIHKERFPKLGLLESHSGKVKKQLEWYTKMYNKPKQIPFNKAFLTLFGDQYMFAPQDRKIRNVLLKTAEKYNWDQTTSMDRIYNCLKLVNEPHVIDYLRKLSH</sequence>
<gene>
    <name evidence="1" type="ORF">HUXLEY_45</name>
</gene>
<protein>
    <submittedName>
        <fullName evidence="1">Uncharacterized protein</fullName>
    </submittedName>
</protein>
<evidence type="ECO:0000313" key="2">
    <source>
        <dbReference type="Proteomes" id="UP000203302"/>
    </source>
</evidence>
<accession>A0A1B2ICX3</accession>
<evidence type="ECO:0000313" key="1">
    <source>
        <dbReference type="EMBL" id="ANZ49127.1"/>
    </source>
</evidence>
<proteinExistence type="predicted"/>
<dbReference type="Proteomes" id="UP000203302">
    <property type="component" value="Segment"/>
</dbReference>
<organism evidence="1 2">
    <name type="scientific">Erwinia phage vB_EamM_Huxley</name>
    <dbReference type="NCBI Taxonomy" id="1883373"/>
    <lineage>
        <taxon>Viruses</taxon>
        <taxon>Duplodnaviria</taxon>
        <taxon>Heunggongvirae</taxon>
        <taxon>Uroviricota</taxon>
        <taxon>Caudoviricetes</taxon>
        <taxon>Chimalliviridae</taxon>
        <taxon>Machinavirus</taxon>
        <taxon>Machinavirus machina</taxon>
    </lineage>
</organism>